<keyword evidence="1" id="KW-0732">Signal</keyword>
<accession>A0AB33INV7</accession>
<dbReference type="SUPFAM" id="SSF48371">
    <property type="entry name" value="ARM repeat"/>
    <property type="match status" value="1"/>
</dbReference>
<gene>
    <name evidence="2" type="ORF">GTC17253_00330</name>
</gene>
<organism evidence="2">
    <name type="scientific">Prevotella sp. GTC17253</name>
    <dbReference type="NCBI Taxonomy" id="3236793"/>
    <lineage>
        <taxon>Bacteria</taxon>
        <taxon>Pseudomonadati</taxon>
        <taxon>Bacteroidota</taxon>
        <taxon>Bacteroidia</taxon>
        <taxon>Bacteroidales</taxon>
        <taxon>Prevotellaceae</taxon>
        <taxon>Prevotella</taxon>
    </lineage>
</organism>
<reference evidence="2" key="1">
    <citation type="submission" date="2024-07" db="EMBL/GenBank/DDBJ databases">
        <title>Complete genome sequence of Prevotella sp. YM-2024 GTC17253.</title>
        <authorList>
            <person name="Hayashi M."/>
            <person name="Muto Y."/>
            <person name="Tanaka K."/>
            <person name="Niwa H."/>
        </authorList>
    </citation>
    <scope>NUCLEOTIDE SEQUENCE</scope>
    <source>
        <strain evidence="2">GTC17253</strain>
    </source>
</reference>
<evidence type="ECO:0000313" key="2">
    <source>
        <dbReference type="EMBL" id="BFO70067.1"/>
    </source>
</evidence>
<evidence type="ECO:0008006" key="3">
    <source>
        <dbReference type="Google" id="ProtNLM"/>
    </source>
</evidence>
<proteinExistence type="predicted"/>
<sequence length="726" mass="82911">MKKILVMIGLCLLSTMQALAGRGFAIVVDRKSYDEAKSEIQAYAKAIQDMQHLHVYTVIDRWGVPDSIRAELQRLHALRQNPIEGAVFIGDIPVAMIRDAQHFASAFKMNQQANRKRSSIPSDRYYDDFNLKFKPLGHDNDAPYFYYSLTAESPQVLNPTLYSGRIRPTDAGGTSRYAKLRNYLTKLVREKRAAGSLNKMFYFEGHGYISQSFAARVDEKAGLYEHFPWLRRQQNGISYLSHLQNRNVKFKLMDELMRQDLDFAILHHHGAWDTEYLNGIPSPNNVSEAKTFMQQFFRSKIRDAKDRGQNADSVMAAFEKRLDIPHTWLENTFDPKIIAKDSLDNDLLDLHTTDFAKYNYAPNCRVIIIDACFNGSFHRDNSIANEYIFSPGRTVAVIANSVNVLQNKWSDRYMGLLGLGASVGELARFSYYMESHVIGDPTFTFVPSQKSAEIPALLATNNDAAWHKLLKTDTHADVKCIAIDRLNRDGKMTSAELFDIFRHSDEALVRLQALYSLTEHDDTNFIEALKLAADDSYELVQRTALHLIGESGDDRLIPTIIAANLTNSLSERCRFNALNALTLFPKDKLLAEFQRQFDNPQLRLIDKEKQRKRYERLITAATQKWSEYVDMAVSPTTTAKKRLTAIRGLRNYCPHHRIPELLNYLRTQAQPEAQVALLEMLGWHNLSYQAAEIAKCAAEMSRDNSLKPEVRAEALKTVNRLKHINK</sequence>
<name>A0AB33INV7_9BACT</name>
<protein>
    <recommendedName>
        <fullName evidence="3">HEAT repeat domain-containing protein</fullName>
    </recommendedName>
</protein>
<dbReference type="InterPro" id="IPR016024">
    <property type="entry name" value="ARM-type_fold"/>
</dbReference>
<dbReference type="AlphaFoldDB" id="A0AB33INV7"/>
<evidence type="ECO:0000256" key="1">
    <source>
        <dbReference type="SAM" id="SignalP"/>
    </source>
</evidence>
<feature type="signal peptide" evidence="1">
    <location>
        <begin position="1"/>
        <end position="20"/>
    </location>
</feature>
<dbReference type="Gene3D" id="1.25.10.10">
    <property type="entry name" value="Leucine-rich Repeat Variant"/>
    <property type="match status" value="1"/>
</dbReference>
<dbReference type="EMBL" id="AP035785">
    <property type="protein sequence ID" value="BFO70067.1"/>
    <property type="molecule type" value="Genomic_DNA"/>
</dbReference>
<dbReference type="InterPro" id="IPR011989">
    <property type="entry name" value="ARM-like"/>
</dbReference>
<feature type="chain" id="PRO_5044281461" description="HEAT repeat domain-containing protein" evidence="1">
    <location>
        <begin position="21"/>
        <end position="726"/>
    </location>
</feature>